<comment type="caution">
    <text evidence="2">The sequence shown here is derived from an EMBL/GenBank/DDBJ whole genome shotgun (WGS) entry which is preliminary data.</text>
</comment>
<dbReference type="Proteomes" id="UP001498398">
    <property type="component" value="Unassembled WGS sequence"/>
</dbReference>
<organism evidence="2 3">
    <name type="scientific">Marasmiellus scandens</name>
    <dbReference type="NCBI Taxonomy" id="2682957"/>
    <lineage>
        <taxon>Eukaryota</taxon>
        <taxon>Fungi</taxon>
        <taxon>Dikarya</taxon>
        <taxon>Basidiomycota</taxon>
        <taxon>Agaricomycotina</taxon>
        <taxon>Agaricomycetes</taxon>
        <taxon>Agaricomycetidae</taxon>
        <taxon>Agaricales</taxon>
        <taxon>Marasmiineae</taxon>
        <taxon>Omphalotaceae</taxon>
        <taxon>Marasmiellus</taxon>
    </lineage>
</organism>
<gene>
    <name evidence="2" type="ORF">VKT23_014439</name>
</gene>
<sequence>MCARAAAIIPEKLPTHHEYQSALTTEQRHHLQTNGADILDHLSKLKPILQDRHDQWTRTHPDEPDEPDPSNATRSQSSFSSYDCQSIDRERQQRESGREASRIEREDRDRQRSWGGSGTSYGPTPAANAAAASAVAAARQAATSSPDDSRQRQQEYLQREEQRQRQRVPEYDRLRQEELRNRQAEERRRETDARQQEYLQREEQRQRQRVPEYDRLRQEELRNRQAEERRRETDAVYNAQASSSAAPFLPPTNSLPSSIYGSSSTVSTTSSGLSMPTPSTSVTSAPSIPVSSSYSSGASRKDFPQAASVPSSNVYHPPPVSQPNLYPDQSSQSSSSYISNASHERPSGLADKPARYKTTTRQILTVPATHLVNGANLRNHARKVCRQGLPLEGLTVFHMFFHVLTSFSSPSTYPPPITTTSPPPADRIEYPQLMTQHQQTQGYRPIPKLNVQW</sequence>
<feature type="compositionally biased region" description="Low complexity" evidence="1">
    <location>
        <begin position="75"/>
        <end position="85"/>
    </location>
</feature>
<feature type="compositionally biased region" description="Low complexity" evidence="1">
    <location>
        <begin position="126"/>
        <end position="142"/>
    </location>
</feature>
<reference evidence="2 3" key="1">
    <citation type="submission" date="2024-01" db="EMBL/GenBank/DDBJ databases">
        <title>A draft genome for the cacao thread blight pathogen Marasmiellus scandens.</title>
        <authorList>
            <person name="Baruah I.K."/>
            <person name="Leung J."/>
            <person name="Bukari Y."/>
            <person name="Amoako-Attah I."/>
            <person name="Meinhardt L.W."/>
            <person name="Bailey B.A."/>
            <person name="Cohen S.P."/>
        </authorList>
    </citation>
    <scope>NUCLEOTIDE SEQUENCE [LARGE SCALE GENOMIC DNA]</scope>
    <source>
        <strain evidence="2 3">GH-19</strain>
    </source>
</reference>
<proteinExistence type="predicted"/>
<evidence type="ECO:0000313" key="3">
    <source>
        <dbReference type="Proteomes" id="UP001498398"/>
    </source>
</evidence>
<feature type="compositionally biased region" description="Polar residues" evidence="1">
    <location>
        <begin position="239"/>
        <end position="256"/>
    </location>
</feature>
<keyword evidence="3" id="KW-1185">Reference proteome</keyword>
<feature type="region of interest" description="Disordered" evidence="1">
    <location>
        <begin position="56"/>
        <end position="354"/>
    </location>
</feature>
<evidence type="ECO:0000313" key="2">
    <source>
        <dbReference type="EMBL" id="KAK7446743.1"/>
    </source>
</evidence>
<dbReference type="EMBL" id="JBANRG010000043">
    <property type="protein sequence ID" value="KAK7446743.1"/>
    <property type="molecule type" value="Genomic_DNA"/>
</dbReference>
<accession>A0ABR1J3F0</accession>
<dbReference type="Gene3D" id="1.20.58.80">
    <property type="entry name" value="Phosphotransferase system, lactose/cellobiose-type IIA subunit"/>
    <property type="match status" value="1"/>
</dbReference>
<feature type="compositionally biased region" description="Basic and acidic residues" evidence="1">
    <location>
        <begin position="147"/>
        <end position="234"/>
    </location>
</feature>
<feature type="compositionally biased region" description="Low complexity" evidence="1">
    <location>
        <begin position="257"/>
        <end position="298"/>
    </location>
</feature>
<name>A0ABR1J3F0_9AGAR</name>
<evidence type="ECO:0000256" key="1">
    <source>
        <dbReference type="SAM" id="MobiDB-lite"/>
    </source>
</evidence>
<protein>
    <submittedName>
        <fullName evidence="2">Uncharacterized protein</fullName>
    </submittedName>
</protein>
<feature type="compositionally biased region" description="Basic and acidic residues" evidence="1">
    <location>
        <begin position="86"/>
        <end position="112"/>
    </location>
</feature>